<sequence length="439" mass="47498">MALAKNSTPGGPLPDENWHYLEVAGKLDNPSNSPNRKGGVIRLTQISNPGISWTGAKFDDGTTTTAKFKWARDFNTLNKPTPEDVGLAATKKAVDDTQTGLAAQGVMWITSADDLSNLPSGARRFASNKAPATVLPAAGYFFIEVLAKRDTANGSCILATSSTGDIWIGLRYTVPADAAFTWTQLNQTVENLGLKETLNPTKRVSIGSVGTGAFDGSTPCINIGDSDSGFIGSADGVIDIYADNQRVGRFGLRAFELFRTLILKDTANAVGADTNFSTLLNAYDATGYIRWAWGPYKNGWDIHSYDQKGAWRSNPLHIDYQTNEIFTPYRLHVAGAIVATDGNIYGTLWGGWLNTWLDNQFGARDNNINVRATIDWVNQNFVKDVRMGANQSAVWGANGGTVPAGYVLTGGDFNDNAEYPVYAPVQKNINGIWYNAGRV</sequence>
<proteinExistence type="predicted"/>
<name>A0A379TS40_SALDZ</name>
<protein>
    <submittedName>
        <fullName evidence="1">Gp19</fullName>
    </submittedName>
</protein>
<reference evidence="1 2" key="1">
    <citation type="submission" date="2018-06" db="EMBL/GenBank/DDBJ databases">
        <authorList>
            <consortium name="Pathogen Informatics"/>
            <person name="Doyle S."/>
        </authorList>
    </citation>
    <scope>NUCLEOTIDE SEQUENCE [LARGE SCALE GENOMIC DNA]</scope>
    <source>
        <strain evidence="1 2">NCTC10060</strain>
    </source>
</reference>
<dbReference type="Gene3D" id="6.20.70.20">
    <property type="match status" value="1"/>
</dbReference>
<organism evidence="1 2">
    <name type="scientific">Salmonella diarizonae</name>
    <dbReference type="NCBI Taxonomy" id="59204"/>
    <lineage>
        <taxon>Bacteria</taxon>
        <taxon>Pseudomonadati</taxon>
        <taxon>Pseudomonadota</taxon>
        <taxon>Gammaproteobacteria</taxon>
        <taxon>Enterobacterales</taxon>
        <taxon>Enterobacteriaceae</taxon>
        <taxon>Salmonella</taxon>
    </lineage>
</organism>
<evidence type="ECO:0000313" key="2">
    <source>
        <dbReference type="Proteomes" id="UP000254633"/>
    </source>
</evidence>
<dbReference type="EMBL" id="UGXH01000003">
    <property type="protein sequence ID" value="SUG53193.1"/>
    <property type="molecule type" value="Genomic_DNA"/>
</dbReference>
<dbReference type="AlphaFoldDB" id="A0A379TS40"/>
<accession>A0A379TS40</accession>
<dbReference type="Proteomes" id="UP000254633">
    <property type="component" value="Unassembled WGS sequence"/>
</dbReference>
<gene>
    <name evidence="1" type="ORF">NCTC10060_00226</name>
</gene>
<evidence type="ECO:0000313" key="1">
    <source>
        <dbReference type="EMBL" id="SUG53193.1"/>
    </source>
</evidence>